<organism evidence="2 3">
    <name type="scientific">Pseudokineococcus basanitobsidens</name>
    <dbReference type="NCBI Taxonomy" id="1926649"/>
    <lineage>
        <taxon>Bacteria</taxon>
        <taxon>Bacillati</taxon>
        <taxon>Actinomycetota</taxon>
        <taxon>Actinomycetes</taxon>
        <taxon>Kineosporiales</taxon>
        <taxon>Kineosporiaceae</taxon>
        <taxon>Pseudokineococcus</taxon>
    </lineage>
</organism>
<keyword evidence="1" id="KW-0472">Membrane</keyword>
<evidence type="ECO:0000256" key="1">
    <source>
        <dbReference type="SAM" id="Phobius"/>
    </source>
</evidence>
<feature type="transmembrane region" description="Helical" evidence="1">
    <location>
        <begin position="72"/>
        <end position="91"/>
    </location>
</feature>
<evidence type="ECO:0000313" key="2">
    <source>
        <dbReference type="EMBL" id="MEJ5943688.1"/>
    </source>
</evidence>
<comment type="caution">
    <text evidence="2">The sequence shown here is derived from an EMBL/GenBank/DDBJ whole genome shotgun (WGS) entry which is preliminary data.</text>
</comment>
<dbReference type="EMBL" id="JBBIAA010000001">
    <property type="protein sequence ID" value="MEJ5943688.1"/>
    <property type="molecule type" value="Genomic_DNA"/>
</dbReference>
<accession>A0ABU8RF37</accession>
<protein>
    <submittedName>
        <fullName evidence="2">DUF4231 domain-containing protein</fullName>
    </submittedName>
</protein>
<dbReference type="NCBIfam" id="NF033634">
    <property type="entry name" value="SLATT_1"/>
    <property type="match status" value="1"/>
</dbReference>
<evidence type="ECO:0000313" key="3">
    <source>
        <dbReference type="Proteomes" id="UP001387100"/>
    </source>
</evidence>
<keyword evidence="1" id="KW-0812">Transmembrane</keyword>
<gene>
    <name evidence="2" type="ORF">WDZ17_00080</name>
</gene>
<proteinExistence type="predicted"/>
<dbReference type="RefSeq" id="WP_339573080.1">
    <property type="nucleotide sequence ID" value="NZ_JBBIAA010000001.1"/>
</dbReference>
<keyword evidence="3" id="KW-1185">Reference proteome</keyword>
<dbReference type="Pfam" id="PF14015">
    <property type="entry name" value="DUF4231"/>
    <property type="match status" value="1"/>
</dbReference>
<name>A0ABU8RF37_9ACTN</name>
<reference evidence="2 3" key="1">
    <citation type="journal article" date="2017" name="Int. J. Syst. Evol. Microbiol.">
        <title>Pseudokineococcus basanitobsidens sp. nov., isolated from volcanic rock.</title>
        <authorList>
            <person name="Lee D.W."/>
            <person name="Park M.Y."/>
            <person name="Kim J.J."/>
            <person name="Kim B.S."/>
        </authorList>
    </citation>
    <scope>NUCLEOTIDE SEQUENCE [LARGE SCALE GENOMIC DNA]</scope>
    <source>
        <strain evidence="2 3">DSM 103726</strain>
    </source>
</reference>
<feature type="transmembrane region" description="Helical" evidence="1">
    <location>
        <begin position="46"/>
        <end position="66"/>
    </location>
</feature>
<dbReference type="InterPro" id="IPR025325">
    <property type="entry name" value="DUF4231"/>
</dbReference>
<dbReference type="Proteomes" id="UP001387100">
    <property type="component" value="Unassembled WGS sequence"/>
</dbReference>
<sequence length="163" mass="18690">MASDALRPGRGLMSSPPGAEDYLRDRVEQYRHWYDARARFCKRCYLRVRVTGLLAGSTTVLMCGLWDDRLRYATAAGALVTLLALTLDGVLRLREQWENYRYTEQYLDREKHLFLASAGIYREVDARVALQRFVERVEWAIGAENSTTLATLALAPDIRTDTR</sequence>
<keyword evidence="1" id="KW-1133">Transmembrane helix</keyword>